<dbReference type="PIRSF" id="PIRSF002741">
    <property type="entry name" value="MppA"/>
    <property type="match status" value="1"/>
</dbReference>
<dbReference type="InterPro" id="IPR030678">
    <property type="entry name" value="Peptide/Ni-bd"/>
</dbReference>
<organism evidence="7 8">
    <name type="scientific">Pseudomonas syringae</name>
    <dbReference type="NCBI Taxonomy" id="317"/>
    <lineage>
        <taxon>Bacteria</taxon>
        <taxon>Pseudomonadati</taxon>
        <taxon>Pseudomonadota</taxon>
        <taxon>Gammaproteobacteria</taxon>
        <taxon>Pseudomonadales</taxon>
        <taxon>Pseudomonadaceae</taxon>
        <taxon>Pseudomonas</taxon>
    </lineage>
</organism>
<dbReference type="GO" id="GO:0030288">
    <property type="term" value="C:outer membrane-bounded periplasmic space"/>
    <property type="evidence" value="ECO:0007669"/>
    <property type="project" value="UniProtKB-ARBA"/>
</dbReference>
<name>A0A085VBE1_PSESX</name>
<evidence type="ECO:0000256" key="5">
    <source>
        <dbReference type="SAM" id="SignalP"/>
    </source>
</evidence>
<protein>
    <submittedName>
        <fullName evidence="7">Peptide ABC transporter substrate-binding protein</fullName>
    </submittedName>
</protein>
<dbReference type="GO" id="GO:0043190">
    <property type="term" value="C:ATP-binding cassette (ABC) transporter complex"/>
    <property type="evidence" value="ECO:0007669"/>
    <property type="project" value="InterPro"/>
</dbReference>
<dbReference type="GO" id="GO:1904680">
    <property type="term" value="F:peptide transmembrane transporter activity"/>
    <property type="evidence" value="ECO:0007669"/>
    <property type="project" value="TreeGrafter"/>
</dbReference>
<sequence length="517" mass="56669">MKSSVNKALACGLVAMLGAGVVQAQPLRLALNSDVRGLDPGVNRDDRTDQVVLHMVEGLVAYGEKGEVKPLLAEKVDVSTDGLSYTFTLRKGVIFHNGDTLTSADVLWSWKRDMDPKTQWRCLSEFDGSGLTKVVDIQAPDEHTVVMRLEKPSGMFLATMARTDCGGTGVLNKASLNAQGEFVKPVGTGPYQLGEWKRGQYVSLTKFDKYQSLPGPRDGYTGGKQALADEVRFVIIPDQATVKAALFSGDLDMAEVTETDLPEIKSHANLKVSTSPSATMNVLMFQTRDPLLKDKRIRQAIAAAIDVNQLVATTSNGFGVANNSIVSVASNYYGAAEKAGFSYDPQKAAALLQQAGYHGQPLTIVANRRSMVPSYDLAIITQAMLQAVGMNVQVEVLEWGTQLERYQTGRYQAMSFTYSARFDPALSFEQVTGNKDKEPRKGWEDPVAIDLLAQSLKEGDVSKRQALFDQLHERFIDQVPMIVMYNGLDIMALNQKVEGYNSWIGQKPRLWGVSVKP</sequence>
<keyword evidence="4" id="KW-0653">Protein transport</keyword>
<dbReference type="PATRIC" id="fig|317.174.peg.1566"/>
<proteinExistence type="inferred from homology"/>
<evidence type="ECO:0000256" key="4">
    <source>
        <dbReference type="ARBA" id="ARBA00022927"/>
    </source>
</evidence>
<evidence type="ECO:0000313" key="7">
    <source>
        <dbReference type="EMBL" id="KFE52754.1"/>
    </source>
</evidence>
<dbReference type="EMBL" id="JPQT01000096">
    <property type="protein sequence ID" value="KFE52754.1"/>
    <property type="molecule type" value="Genomic_DNA"/>
</dbReference>
<comment type="caution">
    <text evidence="7">The sequence shown here is derived from an EMBL/GenBank/DDBJ whole genome shotgun (WGS) entry which is preliminary data.</text>
</comment>
<evidence type="ECO:0000256" key="1">
    <source>
        <dbReference type="ARBA" id="ARBA00005695"/>
    </source>
</evidence>
<dbReference type="GO" id="GO:0015833">
    <property type="term" value="P:peptide transport"/>
    <property type="evidence" value="ECO:0007669"/>
    <property type="project" value="UniProtKB-KW"/>
</dbReference>
<evidence type="ECO:0000259" key="6">
    <source>
        <dbReference type="Pfam" id="PF00496"/>
    </source>
</evidence>
<accession>A0A085VBE1</accession>
<dbReference type="InterPro" id="IPR000914">
    <property type="entry name" value="SBP_5_dom"/>
</dbReference>
<dbReference type="Gene3D" id="3.10.105.10">
    <property type="entry name" value="Dipeptide-binding Protein, Domain 3"/>
    <property type="match status" value="1"/>
</dbReference>
<feature type="chain" id="PRO_5001798700" evidence="5">
    <location>
        <begin position="25"/>
        <end position="517"/>
    </location>
</feature>
<dbReference type="Gene3D" id="3.40.190.10">
    <property type="entry name" value="Periplasmic binding protein-like II"/>
    <property type="match status" value="1"/>
</dbReference>
<dbReference type="InterPro" id="IPR039424">
    <property type="entry name" value="SBP_5"/>
</dbReference>
<feature type="signal peptide" evidence="5">
    <location>
        <begin position="1"/>
        <end position="24"/>
    </location>
</feature>
<evidence type="ECO:0000313" key="8">
    <source>
        <dbReference type="Proteomes" id="UP000028643"/>
    </source>
</evidence>
<dbReference type="GO" id="GO:0015031">
    <property type="term" value="P:protein transport"/>
    <property type="evidence" value="ECO:0007669"/>
    <property type="project" value="UniProtKB-KW"/>
</dbReference>
<dbReference type="Gene3D" id="3.90.76.10">
    <property type="entry name" value="Dipeptide-binding Protein, Domain 1"/>
    <property type="match status" value="1"/>
</dbReference>
<dbReference type="PANTHER" id="PTHR30290">
    <property type="entry name" value="PERIPLASMIC BINDING COMPONENT OF ABC TRANSPORTER"/>
    <property type="match status" value="1"/>
</dbReference>
<dbReference type="Pfam" id="PF00496">
    <property type="entry name" value="SBP_bac_5"/>
    <property type="match status" value="1"/>
</dbReference>
<evidence type="ECO:0000256" key="3">
    <source>
        <dbReference type="ARBA" id="ARBA00022856"/>
    </source>
</evidence>
<reference evidence="7 8" key="1">
    <citation type="submission" date="2014-07" db="EMBL/GenBank/DDBJ databases">
        <title>Draft Genome Sequences of Environmental Pseudomonas syringae strains.</title>
        <authorList>
            <person name="Baltrus D.A."/>
            <person name="Berge O."/>
            <person name="Morris C."/>
        </authorList>
    </citation>
    <scope>NUCLEOTIDE SEQUENCE [LARGE SCALE GENOMIC DNA]</scope>
    <source>
        <strain evidence="7 8">CEB003</strain>
    </source>
</reference>
<keyword evidence="4" id="KW-0813">Transport</keyword>
<gene>
    <name evidence="7" type="ORF">IV02_07695</name>
</gene>
<dbReference type="RefSeq" id="WP_020289673.1">
    <property type="nucleotide sequence ID" value="NZ_JPQT01000096.1"/>
</dbReference>
<keyword evidence="3" id="KW-0571">Peptide transport</keyword>
<comment type="similarity">
    <text evidence="1">Belongs to the bacterial solute-binding protein 5 family.</text>
</comment>
<keyword evidence="2 5" id="KW-0732">Signal</keyword>
<dbReference type="Proteomes" id="UP000028643">
    <property type="component" value="Unassembled WGS sequence"/>
</dbReference>
<feature type="domain" description="Solute-binding protein family 5" evidence="6">
    <location>
        <begin position="67"/>
        <end position="428"/>
    </location>
</feature>
<evidence type="ECO:0000256" key="2">
    <source>
        <dbReference type="ARBA" id="ARBA00022729"/>
    </source>
</evidence>
<dbReference type="PANTHER" id="PTHR30290:SF38">
    <property type="entry name" value="D,D-DIPEPTIDE-BINDING PERIPLASMIC PROTEIN DDPA-RELATED"/>
    <property type="match status" value="1"/>
</dbReference>
<dbReference type="SUPFAM" id="SSF53850">
    <property type="entry name" value="Periplasmic binding protein-like II"/>
    <property type="match status" value="1"/>
</dbReference>
<dbReference type="AlphaFoldDB" id="A0A085VBE1"/>